<dbReference type="PANTHER" id="PTHR34709:SF52">
    <property type="entry name" value="OS07G0548100 PROTEIN"/>
    <property type="match status" value="1"/>
</dbReference>
<proteinExistence type="predicted"/>
<name>A0A8J5VTP1_ZIZPA</name>
<dbReference type="PANTHER" id="PTHR34709">
    <property type="entry name" value="OS10G0396666 PROTEIN"/>
    <property type="match status" value="1"/>
</dbReference>
<evidence type="ECO:0000313" key="2">
    <source>
        <dbReference type="EMBL" id="KAG8080205.1"/>
    </source>
</evidence>
<dbReference type="PROSITE" id="PS50181">
    <property type="entry name" value="FBOX"/>
    <property type="match status" value="1"/>
</dbReference>
<dbReference type="AlphaFoldDB" id="A0A8J5VTP1"/>
<reference evidence="2" key="2">
    <citation type="submission" date="2021-02" db="EMBL/GenBank/DDBJ databases">
        <authorList>
            <person name="Kimball J.A."/>
            <person name="Haas M.W."/>
            <person name="Macchietto M."/>
            <person name="Kono T."/>
            <person name="Duquette J."/>
            <person name="Shao M."/>
        </authorList>
    </citation>
    <scope>NUCLEOTIDE SEQUENCE</scope>
    <source>
        <tissue evidence="2">Fresh leaf tissue</tissue>
    </source>
</reference>
<dbReference type="EMBL" id="JAAALK010000282">
    <property type="protein sequence ID" value="KAG8080205.1"/>
    <property type="molecule type" value="Genomic_DNA"/>
</dbReference>
<keyword evidence="3" id="KW-1185">Reference proteome</keyword>
<evidence type="ECO:0000313" key="3">
    <source>
        <dbReference type="Proteomes" id="UP000729402"/>
    </source>
</evidence>
<dbReference type="OrthoDB" id="676351at2759"/>
<reference evidence="2" key="1">
    <citation type="journal article" date="2021" name="bioRxiv">
        <title>Whole Genome Assembly and Annotation of Northern Wild Rice, Zizania palustris L., Supports a Whole Genome Duplication in the Zizania Genus.</title>
        <authorList>
            <person name="Haas M."/>
            <person name="Kono T."/>
            <person name="Macchietto M."/>
            <person name="Millas R."/>
            <person name="McGilp L."/>
            <person name="Shao M."/>
            <person name="Duquette J."/>
            <person name="Hirsch C.N."/>
            <person name="Kimball J."/>
        </authorList>
    </citation>
    <scope>NUCLEOTIDE SEQUENCE</scope>
    <source>
        <tissue evidence="2">Fresh leaf tissue</tissue>
    </source>
</reference>
<protein>
    <recommendedName>
        <fullName evidence="1">F-box domain-containing protein</fullName>
    </recommendedName>
</protein>
<evidence type="ECO:0000259" key="1">
    <source>
        <dbReference type="PROSITE" id="PS50181"/>
    </source>
</evidence>
<dbReference type="InterPro" id="IPR055312">
    <property type="entry name" value="FBL15-like"/>
</dbReference>
<dbReference type="InterPro" id="IPR001810">
    <property type="entry name" value="F-box_dom"/>
</dbReference>
<gene>
    <name evidence="2" type="ORF">GUJ93_ZPchr0007g4294</name>
</gene>
<accession>A0A8J5VTP1</accession>
<sequence length="703" mass="78897">MNDWDKGRGSFPFYYSSTFVLTVSCYPRTEKQTTQTRTTMAVLVPMDCDGDGGLELSDLPSDMLVYILDQLKDTRAAARTSVLSRRWRNLWARIPRLFFRNHQPHDSSHVSDALAAHAARADSAITQLTVMSLYSATPDATASWLCVAAPLISGELCFHNRSVVPIRTLIQELDEEVVEERGVFDLPSFPKATVIRLSLGFLGLSLPPSGVFSAQPSLRKLHLEDVQFHGDCTLDDGMMPLLEELVICRVRGLANLTIKLKSLIRMNLSEIVELVRLNAVVPGLKNLYVRSCLYRGHILSVRIVAEEVEDFSWATWYDPGFVKFSEMPYIKMVTAPAVFPYGESKVELNQNCQRFLKLFSRIHSLILIVVITPGLDDVWPLMEGITRFPDITILYLYLVTSRHAYGASVLHILAMCTGIAKLALQIQEDFEEGMPCSLNCICHEPPSQGAQNFVVMCLEEVEINNFNGKKHELDFVKVLFKAAPELRRMMSPATLAKSLIVGDNMIDQSLRWERKEDTCMTDWATTHVRRPHRGHRRRGSLPYGRSSLEFLELVRNYRAMKELVLLCTKSLLTLCLVAVTGRSAMVGSRWTLPVSTCKNARWESRALDCFMIQRRGSVMPLSIPALNKYHCFACILPRLPGRDSFSSQRQLLLQLAINVLLPLSSPLAILAPLLFSAQHGHRPPAATSGAMNLTASGSRWTVA</sequence>
<dbReference type="Proteomes" id="UP000729402">
    <property type="component" value="Unassembled WGS sequence"/>
</dbReference>
<dbReference type="Pfam" id="PF00646">
    <property type="entry name" value="F-box"/>
    <property type="match status" value="1"/>
</dbReference>
<dbReference type="PROSITE" id="PS51257">
    <property type="entry name" value="PROKAR_LIPOPROTEIN"/>
    <property type="match status" value="1"/>
</dbReference>
<comment type="caution">
    <text evidence="2">The sequence shown here is derived from an EMBL/GenBank/DDBJ whole genome shotgun (WGS) entry which is preliminary data.</text>
</comment>
<organism evidence="2 3">
    <name type="scientific">Zizania palustris</name>
    <name type="common">Northern wild rice</name>
    <dbReference type="NCBI Taxonomy" id="103762"/>
    <lineage>
        <taxon>Eukaryota</taxon>
        <taxon>Viridiplantae</taxon>
        <taxon>Streptophyta</taxon>
        <taxon>Embryophyta</taxon>
        <taxon>Tracheophyta</taxon>
        <taxon>Spermatophyta</taxon>
        <taxon>Magnoliopsida</taxon>
        <taxon>Liliopsida</taxon>
        <taxon>Poales</taxon>
        <taxon>Poaceae</taxon>
        <taxon>BOP clade</taxon>
        <taxon>Oryzoideae</taxon>
        <taxon>Oryzeae</taxon>
        <taxon>Zizaniinae</taxon>
        <taxon>Zizania</taxon>
    </lineage>
</organism>
<feature type="domain" description="F-box" evidence="1">
    <location>
        <begin position="53"/>
        <end position="102"/>
    </location>
</feature>